<reference evidence="3 4" key="1">
    <citation type="journal article" date="2016" name="Mol. Biol. Evol.">
        <title>Comparative Genomics of Early-Diverging Mushroom-Forming Fungi Provides Insights into the Origins of Lignocellulose Decay Capabilities.</title>
        <authorList>
            <person name="Nagy L.G."/>
            <person name="Riley R."/>
            <person name="Tritt A."/>
            <person name="Adam C."/>
            <person name="Daum C."/>
            <person name="Floudas D."/>
            <person name="Sun H."/>
            <person name="Yadav J.S."/>
            <person name="Pangilinan J."/>
            <person name="Larsson K.H."/>
            <person name="Matsuura K."/>
            <person name="Barry K."/>
            <person name="Labutti K."/>
            <person name="Kuo R."/>
            <person name="Ohm R.A."/>
            <person name="Bhattacharya S.S."/>
            <person name="Shirouzu T."/>
            <person name="Yoshinaga Y."/>
            <person name="Martin F.M."/>
            <person name="Grigoriev I.V."/>
            <person name="Hibbett D.S."/>
        </authorList>
    </citation>
    <scope>NUCLEOTIDE SEQUENCE [LARGE SCALE GENOMIC DNA]</scope>
    <source>
        <strain evidence="3 4">HHB9708</strain>
    </source>
</reference>
<keyword evidence="4" id="KW-1185">Reference proteome</keyword>
<dbReference type="PANTHER" id="PTHR34391">
    <property type="entry name" value="UPF0658 GOLGI APPARATUS MEMBRANE PROTEIN C1952.10C-RELATED"/>
    <property type="match status" value="1"/>
</dbReference>
<evidence type="ECO:0000256" key="1">
    <source>
        <dbReference type="SAM" id="MobiDB-lite"/>
    </source>
</evidence>
<protein>
    <recommendedName>
        <fullName evidence="5">PalH-domain-containing protein</fullName>
    </recommendedName>
</protein>
<dbReference type="GO" id="GO:0005794">
    <property type="term" value="C:Golgi apparatus"/>
    <property type="evidence" value="ECO:0007669"/>
    <property type="project" value="TreeGrafter"/>
</dbReference>
<dbReference type="OrthoDB" id="2448307at2759"/>
<feature type="transmembrane region" description="Helical" evidence="2">
    <location>
        <begin position="471"/>
        <end position="493"/>
    </location>
</feature>
<dbReference type="AlphaFoldDB" id="A0A164UH02"/>
<dbReference type="Proteomes" id="UP000076722">
    <property type="component" value="Unassembled WGS sequence"/>
</dbReference>
<accession>A0A164UH02</accession>
<dbReference type="EMBL" id="KV419407">
    <property type="protein sequence ID" value="KZS93222.1"/>
    <property type="molecule type" value="Genomic_DNA"/>
</dbReference>
<feature type="transmembrane region" description="Helical" evidence="2">
    <location>
        <begin position="324"/>
        <end position="345"/>
    </location>
</feature>
<organism evidence="3 4">
    <name type="scientific">Sistotremastrum niveocremeum HHB9708</name>
    <dbReference type="NCBI Taxonomy" id="1314777"/>
    <lineage>
        <taxon>Eukaryota</taxon>
        <taxon>Fungi</taxon>
        <taxon>Dikarya</taxon>
        <taxon>Basidiomycota</taxon>
        <taxon>Agaricomycotina</taxon>
        <taxon>Agaricomycetes</taxon>
        <taxon>Sistotremastrales</taxon>
        <taxon>Sistotremastraceae</taxon>
        <taxon>Sertulicium</taxon>
        <taxon>Sertulicium niveocremeum</taxon>
    </lineage>
</organism>
<feature type="transmembrane region" description="Helical" evidence="2">
    <location>
        <begin position="437"/>
        <end position="459"/>
    </location>
</feature>
<dbReference type="InterPro" id="IPR040410">
    <property type="entry name" value="UPF0658_Golgi"/>
</dbReference>
<feature type="transmembrane region" description="Helical" evidence="2">
    <location>
        <begin position="365"/>
        <end position="391"/>
    </location>
</feature>
<feature type="compositionally biased region" description="Low complexity" evidence="1">
    <location>
        <begin position="619"/>
        <end position="630"/>
    </location>
</feature>
<evidence type="ECO:0000256" key="2">
    <source>
        <dbReference type="SAM" id="Phobius"/>
    </source>
</evidence>
<keyword evidence="2" id="KW-1133">Transmembrane helix</keyword>
<feature type="compositionally biased region" description="Gly residues" evidence="1">
    <location>
        <begin position="631"/>
        <end position="643"/>
    </location>
</feature>
<evidence type="ECO:0000313" key="4">
    <source>
        <dbReference type="Proteomes" id="UP000076722"/>
    </source>
</evidence>
<evidence type="ECO:0000313" key="3">
    <source>
        <dbReference type="EMBL" id="KZS93222.1"/>
    </source>
</evidence>
<sequence>MSFLGSVVAQAKLVWDRITLSRLTLFYFIFSLSHCTVQVIFQTQAFEINSNAATLFNEIIEKANDTRRGYTALEKGNLQWCPAIGNTDHVGKCKVLWPPSTNSSDAANAVPAQIAAMNGTQSITSNATLSTSTSTTLTGIAGSTTPATVTTTTKFVEPSSTPASHTPVTVTVTTSVSPSSQTPAAPNRVKRTKVSIFTAANDSVTVTVSDLPSGQPNITLDNTCLTALNWPLSKLDNTKREDVTFIGFNVWVLGMSLVALLNESMPHMLASLLTHMMATAWAVYQLKNTADFHQDYNRIITDGACRTSGNLIPSYWQSRRAAEIPIAVLNGAALLLSAFLTYKMIRLYNWATFRRIGANRSISRIYKLVLSLSVALQLSLFFIVVSMALWIDQLWNGAIGSLAVHGTLYRSIYIPILCLLVPWLIAGWVSARRELRVLMLFFLGFNILLLAGWASMFASSTFRLTFEQWRFFALMSVLAVTLALTTFILGILCRRNFGKNLPKYLHGSEPLSDDDDFSPSTALGNEKDLEKVDFSSFGTMPTYAPATIPVGAPRGQGNPMFIDEDGHASDDDLYVGQSGGVRPYQRPDVTVPMPVQLERVGSNGSFQSLPGERLGRTDSNGSTRSNSSGSGNYGRRGETGSGTGAHKRWVIE</sequence>
<dbReference type="PANTHER" id="PTHR34391:SF2">
    <property type="entry name" value="TRP C-TERMINAL DOMAIN-CONTAINING PROTEIN"/>
    <property type="match status" value="1"/>
</dbReference>
<dbReference type="STRING" id="1314777.A0A164UH02"/>
<feature type="region of interest" description="Disordered" evidence="1">
    <location>
        <begin position="600"/>
        <end position="652"/>
    </location>
</feature>
<keyword evidence="2" id="KW-0812">Transmembrane</keyword>
<keyword evidence="2" id="KW-0472">Membrane</keyword>
<proteinExistence type="predicted"/>
<feature type="region of interest" description="Disordered" evidence="1">
    <location>
        <begin position="547"/>
        <end position="588"/>
    </location>
</feature>
<feature type="transmembrane region" description="Helical" evidence="2">
    <location>
        <begin position="411"/>
        <end position="430"/>
    </location>
</feature>
<gene>
    <name evidence="3" type="ORF">SISNIDRAFT_454363</name>
</gene>
<evidence type="ECO:0008006" key="5">
    <source>
        <dbReference type="Google" id="ProtNLM"/>
    </source>
</evidence>
<name>A0A164UH02_9AGAM</name>